<name>A0ABR9H805_9BACT</name>
<comment type="caution">
    <text evidence="1">The sequence shown here is derived from an EMBL/GenBank/DDBJ whole genome shotgun (WGS) entry which is preliminary data.</text>
</comment>
<organism evidence="1 2">
    <name type="scientific">Desulfomicrobium macestii</name>
    <dbReference type="NCBI Taxonomy" id="90731"/>
    <lineage>
        <taxon>Bacteria</taxon>
        <taxon>Pseudomonadati</taxon>
        <taxon>Thermodesulfobacteriota</taxon>
        <taxon>Desulfovibrionia</taxon>
        <taxon>Desulfovibrionales</taxon>
        <taxon>Desulfomicrobiaceae</taxon>
        <taxon>Desulfomicrobium</taxon>
    </lineage>
</organism>
<evidence type="ECO:0000313" key="1">
    <source>
        <dbReference type="EMBL" id="MBE1426856.1"/>
    </source>
</evidence>
<sequence length="228" mass="25950">MQIPREETVKEVAVALVKGALQATPLVGGLLAEVMNLFVNPAEKRTERWLAEVLSTIEKLQKELRVVPEVLQNDERFISFLYQATQIALRNHRVEKIRALRNALEATAIGNMPEEDIAFQFLKFIDEFSLMHLRLLDFINKHAMQGRVTLEQVLSQFEIYLGASIERAHFRAVIKDLELRSLILAGDVQDLPEFATQQNAVFTDDFEPKPLCVTSLGQSFLEFIAEGR</sequence>
<dbReference type="RefSeq" id="WP_192624723.1">
    <property type="nucleotide sequence ID" value="NZ_JADBGG010000036.1"/>
</dbReference>
<dbReference type="EMBL" id="JADBGG010000036">
    <property type="protein sequence ID" value="MBE1426856.1"/>
    <property type="molecule type" value="Genomic_DNA"/>
</dbReference>
<accession>A0ABR9H805</accession>
<gene>
    <name evidence="1" type="ORF">H4684_003534</name>
</gene>
<dbReference type="Proteomes" id="UP000639010">
    <property type="component" value="Unassembled WGS sequence"/>
</dbReference>
<keyword evidence="2" id="KW-1185">Reference proteome</keyword>
<protein>
    <recommendedName>
        <fullName evidence="3">RsbT co-antagonist protein RsbRD N-terminal domain-containing protein</fullName>
    </recommendedName>
</protein>
<evidence type="ECO:0008006" key="3">
    <source>
        <dbReference type="Google" id="ProtNLM"/>
    </source>
</evidence>
<reference evidence="1 2" key="1">
    <citation type="submission" date="2020-10" db="EMBL/GenBank/DDBJ databases">
        <title>Genomic Encyclopedia of Type Strains, Phase IV (KMG-IV): sequencing the most valuable type-strain genomes for metagenomic binning, comparative biology and taxonomic classification.</title>
        <authorList>
            <person name="Goeker M."/>
        </authorList>
    </citation>
    <scope>NUCLEOTIDE SEQUENCE [LARGE SCALE GENOMIC DNA]</scope>
    <source>
        <strain evidence="1 2">DSM 4194</strain>
    </source>
</reference>
<evidence type="ECO:0000313" key="2">
    <source>
        <dbReference type="Proteomes" id="UP000639010"/>
    </source>
</evidence>
<proteinExistence type="predicted"/>